<dbReference type="UniPathway" id="UPA00557">
    <property type="reaction ID" value="UER00614"/>
</dbReference>
<proteinExistence type="inferred from homology"/>
<evidence type="ECO:0000313" key="20">
    <source>
        <dbReference type="EMBL" id="TSB46438.1"/>
    </source>
</evidence>
<evidence type="ECO:0000256" key="3">
    <source>
        <dbReference type="ARBA" id="ARBA00005119"/>
    </source>
</evidence>
<evidence type="ECO:0000256" key="10">
    <source>
        <dbReference type="ARBA" id="ARBA00022679"/>
    </source>
</evidence>
<dbReference type="GO" id="GO:0005886">
    <property type="term" value="C:plasma membrane"/>
    <property type="evidence" value="ECO:0007669"/>
    <property type="project" value="UniProtKB-SubCell"/>
</dbReference>
<keyword evidence="15 19" id="KW-0472">Membrane</keyword>
<dbReference type="EC" id="2.7.7.41" evidence="6 18"/>
<evidence type="ECO:0000256" key="2">
    <source>
        <dbReference type="ARBA" id="ARBA00004651"/>
    </source>
</evidence>
<comment type="subcellular location">
    <subcellularLocation>
        <location evidence="2">Cell membrane</location>
        <topology evidence="2">Multi-pass membrane protein</topology>
    </subcellularLocation>
</comment>
<evidence type="ECO:0000256" key="13">
    <source>
        <dbReference type="ARBA" id="ARBA00022989"/>
    </source>
</evidence>
<dbReference type="GO" id="GO:0016024">
    <property type="term" value="P:CDP-diacylglycerol biosynthetic process"/>
    <property type="evidence" value="ECO:0007669"/>
    <property type="project" value="UniProtKB-UniPathway"/>
</dbReference>
<comment type="pathway">
    <text evidence="4">Lipid metabolism.</text>
</comment>
<keyword evidence="16" id="KW-0594">Phospholipid biosynthesis</keyword>
<keyword evidence="8" id="KW-1003">Cell membrane</keyword>
<evidence type="ECO:0000256" key="17">
    <source>
        <dbReference type="ARBA" id="ARBA00023264"/>
    </source>
</evidence>
<dbReference type="OrthoDB" id="9799199at2"/>
<feature type="transmembrane region" description="Helical" evidence="19">
    <location>
        <begin position="6"/>
        <end position="37"/>
    </location>
</feature>
<comment type="similarity">
    <text evidence="5 18">Belongs to the CDS family.</text>
</comment>
<comment type="pathway">
    <text evidence="3 18">Phospholipid metabolism; CDP-diacylglycerol biosynthesis; CDP-diacylglycerol from sn-glycerol 3-phosphate: step 3/3.</text>
</comment>
<evidence type="ECO:0000256" key="14">
    <source>
        <dbReference type="ARBA" id="ARBA00023098"/>
    </source>
</evidence>
<keyword evidence="13 19" id="KW-1133">Transmembrane helix</keyword>
<keyword evidence="21" id="KW-1185">Reference proteome</keyword>
<comment type="caution">
    <text evidence="20">The sequence shown here is derived from an EMBL/GenBank/DDBJ whole genome shotgun (WGS) entry which is preliminary data.</text>
</comment>
<keyword evidence="12 18" id="KW-0548">Nucleotidyltransferase</keyword>
<evidence type="ECO:0000256" key="15">
    <source>
        <dbReference type="ARBA" id="ARBA00023136"/>
    </source>
</evidence>
<evidence type="ECO:0000256" key="11">
    <source>
        <dbReference type="ARBA" id="ARBA00022692"/>
    </source>
</evidence>
<evidence type="ECO:0000256" key="18">
    <source>
        <dbReference type="RuleBase" id="RU003938"/>
    </source>
</evidence>
<dbReference type="EMBL" id="VLXZ01000006">
    <property type="protein sequence ID" value="TSB46438.1"/>
    <property type="molecule type" value="Genomic_DNA"/>
</dbReference>
<evidence type="ECO:0000256" key="1">
    <source>
        <dbReference type="ARBA" id="ARBA00001698"/>
    </source>
</evidence>
<sequence>MKQRIITGIGFGVVMITMIALGGTFFSLAVSVVASIAMIELLRMKKMRAFSLTGITALLSMWILLVPQNWFEAIFPYAFTKVELFIFFILIMLMLTVLTKNTFTFDEVGFVVLSSVYVGFGFHYLMLTRDIAEIGMVLVFFVILLIWTTDSAAYFVGRAIGKHKLWPDISPNKTIEGSLGGVVFAIIVGTVLYLLLPDLSTYISFSTALVIMLVASVFGQIGDLVESALKRHYAVKDSGNVLPGHGGILDRFDSLIFVMPILHLIQLI</sequence>
<accession>A0A553ZYB5</accession>
<evidence type="ECO:0000256" key="16">
    <source>
        <dbReference type="ARBA" id="ARBA00023209"/>
    </source>
</evidence>
<protein>
    <recommendedName>
        <fullName evidence="7 18">Phosphatidate cytidylyltransferase</fullName>
        <ecNumber evidence="6 18">2.7.7.41</ecNumber>
    </recommendedName>
</protein>
<evidence type="ECO:0000313" key="21">
    <source>
        <dbReference type="Proteomes" id="UP000318521"/>
    </source>
</evidence>
<feature type="transmembrane region" description="Helical" evidence="19">
    <location>
        <begin position="202"/>
        <end position="221"/>
    </location>
</feature>
<feature type="transmembrane region" description="Helical" evidence="19">
    <location>
        <begin position="110"/>
        <end position="128"/>
    </location>
</feature>
<dbReference type="PANTHER" id="PTHR46382">
    <property type="entry name" value="PHOSPHATIDATE CYTIDYLYLTRANSFERASE"/>
    <property type="match status" value="1"/>
</dbReference>
<evidence type="ECO:0000256" key="6">
    <source>
        <dbReference type="ARBA" id="ARBA00012487"/>
    </source>
</evidence>
<dbReference type="PANTHER" id="PTHR46382:SF1">
    <property type="entry name" value="PHOSPHATIDATE CYTIDYLYLTRANSFERASE"/>
    <property type="match status" value="1"/>
</dbReference>
<organism evidence="20 21">
    <name type="scientific">Alkalicoccobacillus porphyridii</name>
    <dbReference type="NCBI Taxonomy" id="2597270"/>
    <lineage>
        <taxon>Bacteria</taxon>
        <taxon>Bacillati</taxon>
        <taxon>Bacillota</taxon>
        <taxon>Bacilli</taxon>
        <taxon>Bacillales</taxon>
        <taxon>Bacillaceae</taxon>
        <taxon>Alkalicoccobacillus</taxon>
    </lineage>
</organism>
<feature type="transmembrane region" description="Helical" evidence="19">
    <location>
        <begin position="177"/>
        <end position="196"/>
    </location>
</feature>
<keyword evidence="10 18" id="KW-0808">Transferase</keyword>
<name>A0A553ZYB5_9BACI</name>
<feature type="transmembrane region" description="Helical" evidence="19">
    <location>
        <begin position="134"/>
        <end position="156"/>
    </location>
</feature>
<feature type="transmembrane region" description="Helical" evidence="19">
    <location>
        <begin position="49"/>
        <end position="68"/>
    </location>
</feature>
<dbReference type="InterPro" id="IPR000374">
    <property type="entry name" value="PC_trans"/>
</dbReference>
<keyword evidence="14" id="KW-0443">Lipid metabolism</keyword>
<dbReference type="GO" id="GO:0004605">
    <property type="term" value="F:phosphatidate cytidylyltransferase activity"/>
    <property type="evidence" value="ECO:0007669"/>
    <property type="project" value="UniProtKB-EC"/>
</dbReference>
<gene>
    <name evidence="20" type="ORF">FN960_11585</name>
</gene>
<keyword evidence="11 18" id="KW-0812">Transmembrane</keyword>
<evidence type="ECO:0000256" key="8">
    <source>
        <dbReference type="ARBA" id="ARBA00022475"/>
    </source>
</evidence>
<dbReference type="Pfam" id="PF01148">
    <property type="entry name" value="CTP_transf_1"/>
    <property type="match status" value="1"/>
</dbReference>
<dbReference type="AlphaFoldDB" id="A0A553ZYB5"/>
<keyword evidence="9" id="KW-0444">Lipid biosynthesis</keyword>
<evidence type="ECO:0000256" key="7">
    <source>
        <dbReference type="ARBA" id="ARBA00019373"/>
    </source>
</evidence>
<evidence type="ECO:0000256" key="9">
    <source>
        <dbReference type="ARBA" id="ARBA00022516"/>
    </source>
</evidence>
<dbReference type="Proteomes" id="UP000318521">
    <property type="component" value="Unassembled WGS sequence"/>
</dbReference>
<feature type="transmembrane region" description="Helical" evidence="19">
    <location>
        <begin position="74"/>
        <end position="98"/>
    </location>
</feature>
<comment type="catalytic activity">
    <reaction evidence="1 18">
        <text>a 1,2-diacyl-sn-glycero-3-phosphate + CTP + H(+) = a CDP-1,2-diacyl-sn-glycerol + diphosphate</text>
        <dbReference type="Rhea" id="RHEA:16229"/>
        <dbReference type="ChEBI" id="CHEBI:15378"/>
        <dbReference type="ChEBI" id="CHEBI:33019"/>
        <dbReference type="ChEBI" id="CHEBI:37563"/>
        <dbReference type="ChEBI" id="CHEBI:58332"/>
        <dbReference type="ChEBI" id="CHEBI:58608"/>
        <dbReference type="EC" id="2.7.7.41"/>
    </reaction>
</comment>
<evidence type="ECO:0000256" key="19">
    <source>
        <dbReference type="SAM" id="Phobius"/>
    </source>
</evidence>
<keyword evidence="17" id="KW-1208">Phospholipid metabolism</keyword>
<evidence type="ECO:0000256" key="5">
    <source>
        <dbReference type="ARBA" id="ARBA00010185"/>
    </source>
</evidence>
<reference evidence="20 21" key="1">
    <citation type="submission" date="2019-07" db="EMBL/GenBank/DDBJ databases">
        <authorList>
            <person name="Park Y.J."/>
            <person name="Jeong S.E."/>
            <person name="Jung H.S."/>
        </authorList>
    </citation>
    <scope>NUCLEOTIDE SEQUENCE [LARGE SCALE GENOMIC DNA]</scope>
    <source>
        <strain evidence="21">P16(2019)</strain>
    </source>
</reference>
<evidence type="ECO:0000256" key="12">
    <source>
        <dbReference type="ARBA" id="ARBA00022695"/>
    </source>
</evidence>
<dbReference type="RefSeq" id="WP_143848885.1">
    <property type="nucleotide sequence ID" value="NZ_VLXZ01000006.1"/>
</dbReference>
<dbReference type="PROSITE" id="PS01315">
    <property type="entry name" value="CDS"/>
    <property type="match status" value="1"/>
</dbReference>
<evidence type="ECO:0000256" key="4">
    <source>
        <dbReference type="ARBA" id="ARBA00005189"/>
    </source>
</evidence>